<keyword evidence="11" id="KW-0159">Chromosome partition</keyword>
<keyword evidence="12" id="KW-0995">Kinetochore</keyword>
<evidence type="ECO:0000256" key="14">
    <source>
        <dbReference type="ARBA" id="ARBA00023242"/>
    </source>
</evidence>
<dbReference type="GO" id="GO:0000278">
    <property type="term" value="P:mitotic cell cycle"/>
    <property type="evidence" value="ECO:0007669"/>
    <property type="project" value="InterPro"/>
</dbReference>
<feature type="region of interest" description="Disordered" evidence="18">
    <location>
        <begin position="1"/>
        <end position="20"/>
    </location>
</feature>
<keyword evidence="16" id="KW-0137">Centromere</keyword>
<dbReference type="GO" id="GO:0042729">
    <property type="term" value="C:DASH complex"/>
    <property type="evidence" value="ECO:0007669"/>
    <property type="project" value="InterPro"/>
</dbReference>
<evidence type="ECO:0000256" key="7">
    <source>
        <dbReference type="ARBA" id="ARBA00022490"/>
    </source>
</evidence>
<evidence type="ECO:0000256" key="3">
    <source>
        <dbReference type="ARBA" id="ARBA00004629"/>
    </source>
</evidence>
<keyword evidence="20" id="KW-1185">Reference proteome</keyword>
<feature type="compositionally biased region" description="Polar residues" evidence="18">
    <location>
        <begin position="9"/>
        <end position="20"/>
    </location>
</feature>
<dbReference type="GO" id="GO:0005874">
    <property type="term" value="C:microtubule"/>
    <property type="evidence" value="ECO:0007669"/>
    <property type="project" value="UniProtKB-KW"/>
</dbReference>
<keyword evidence="7" id="KW-0963">Cytoplasm</keyword>
<keyword evidence="14" id="KW-0539">Nucleus</keyword>
<keyword evidence="6" id="KW-0158">Chromosome</keyword>
<dbReference type="Pfam" id="PF08654">
    <property type="entry name" value="DASH_Dad2"/>
    <property type="match status" value="1"/>
</dbReference>
<dbReference type="PANTHER" id="PTHR28036:SF1">
    <property type="entry name" value="DASH COMPLEX SUBUNIT DAD2"/>
    <property type="match status" value="1"/>
</dbReference>
<evidence type="ECO:0000256" key="6">
    <source>
        <dbReference type="ARBA" id="ARBA00022454"/>
    </source>
</evidence>
<dbReference type="GO" id="GO:1990023">
    <property type="term" value="C:mitotic spindle midzone"/>
    <property type="evidence" value="ECO:0007669"/>
    <property type="project" value="TreeGrafter"/>
</dbReference>
<dbReference type="InterPro" id="IPR013963">
    <property type="entry name" value="DASH_Dad2"/>
</dbReference>
<proteinExistence type="inferred from homology"/>
<dbReference type="OMA" id="QWPKMFQ"/>
<keyword evidence="9" id="KW-0493">Microtubule</keyword>
<dbReference type="AlphaFoldDB" id="A0A0D2LJB5"/>
<evidence type="ECO:0000256" key="18">
    <source>
        <dbReference type="SAM" id="MobiDB-lite"/>
    </source>
</evidence>
<protein>
    <recommendedName>
        <fullName evidence="5">DASH complex subunit DAD2</fullName>
    </recommendedName>
    <alternativeName>
        <fullName evidence="17">Outer kinetochore protein DAD2</fullName>
    </alternativeName>
</protein>
<evidence type="ECO:0000313" key="19">
    <source>
        <dbReference type="EMBL" id="KJA27717.1"/>
    </source>
</evidence>
<name>A0A0D2LJB5_HYPSF</name>
<keyword evidence="15" id="KW-0131">Cell cycle</keyword>
<evidence type="ECO:0000256" key="10">
    <source>
        <dbReference type="ARBA" id="ARBA00022776"/>
    </source>
</evidence>
<comment type="similarity">
    <text evidence="4">Belongs to the DASH complex DAD2 family.</text>
</comment>
<evidence type="ECO:0000256" key="1">
    <source>
        <dbReference type="ARBA" id="ARBA00004123"/>
    </source>
</evidence>
<dbReference type="GO" id="GO:0008608">
    <property type="term" value="P:attachment of spindle microtubules to kinetochore"/>
    <property type="evidence" value="ECO:0007669"/>
    <property type="project" value="TreeGrafter"/>
</dbReference>
<keyword evidence="10" id="KW-0498">Mitosis</keyword>
<evidence type="ECO:0000313" key="20">
    <source>
        <dbReference type="Proteomes" id="UP000054270"/>
    </source>
</evidence>
<dbReference type="OrthoDB" id="3230169at2759"/>
<gene>
    <name evidence="19" type="ORF">HYPSUDRAFT_130784</name>
</gene>
<evidence type="ECO:0000256" key="2">
    <source>
        <dbReference type="ARBA" id="ARBA00004186"/>
    </source>
</evidence>
<dbReference type="GO" id="GO:0044732">
    <property type="term" value="C:mitotic spindle pole body"/>
    <property type="evidence" value="ECO:0007669"/>
    <property type="project" value="TreeGrafter"/>
</dbReference>
<evidence type="ECO:0000256" key="9">
    <source>
        <dbReference type="ARBA" id="ARBA00022701"/>
    </source>
</evidence>
<evidence type="ECO:0000256" key="11">
    <source>
        <dbReference type="ARBA" id="ARBA00022829"/>
    </source>
</evidence>
<evidence type="ECO:0000256" key="13">
    <source>
        <dbReference type="ARBA" id="ARBA00023212"/>
    </source>
</evidence>
<evidence type="ECO:0000256" key="12">
    <source>
        <dbReference type="ARBA" id="ARBA00022838"/>
    </source>
</evidence>
<comment type="subcellular location">
    <subcellularLocation>
        <location evidence="3">Chromosome</location>
        <location evidence="3">Centromere</location>
        <location evidence="3">Kinetochore</location>
    </subcellularLocation>
    <subcellularLocation>
        <location evidence="2">Cytoplasm</location>
        <location evidence="2">Cytoskeleton</location>
        <location evidence="2">Spindle</location>
    </subcellularLocation>
    <subcellularLocation>
        <location evidence="1">Nucleus</location>
    </subcellularLocation>
</comment>
<evidence type="ECO:0000256" key="16">
    <source>
        <dbReference type="ARBA" id="ARBA00023328"/>
    </source>
</evidence>
<sequence length="127" mass="14030">MRHSLAPNRASQAGSYSNSSATTLAKLLEKKKEYEAVSALERSSSLYLERIEALGDECDIMANAAEVHGQVLAQWPKMFNVLGQFLASREQSEAENDLPTPLKTVAEGERLVRIPLEELQQGNAEKQ</sequence>
<dbReference type="EMBL" id="KN817523">
    <property type="protein sequence ID" value="KJA27717.1"/>
    <property type="molecule type" value="Genomic_DNA"/>
</dbReference>
<evidence type="ECO:0000256" key="8">
    <source>
        <dbReference type="ARBA" id="ARBA00022618"/>
    </source>
</evidence>
<dbReference type="PANTHER" id="PTHR28036">
    <property type="entry name" value="DASH COMPLEX SUBUNIT DAD2"/>
    <property type="match status" value="1"/>
</dbReference>
<keyword evidence="8" id="KW-0132">Cell division</keyword>
<reference evidence="20" key="1">
    <citation type="submission" date="2014-04" db="EMBL/GenBank/DDBJ databases">
        <title>Evolutionary Origins and Diversification of the Mycorrhizal Mutualists.</title>
        <authorList>
            <consortium name="DOE Joint Genome Institute"/>
            <consortium name="Mycorrhizal Genomics Consortium"/>
            <person name="Kohler A."/>
            <person name="Kuo A."/>
            <person name="Nagy L.G."/>
            <person name="Floudas D."/>
            <person name="Copeland A."/>
            <person name="Barry K.W."/>
            <person name="Cichocki N."/>
            <person name="Veneault-Fourrey C."/>
            <person name="LaButti K."/>
            <person name="Lindquist E.A."/>
            <person name="Lipzen A."/>
            <person name="Lundell T."/>
            <person name="Morin E."/>
            <person name="Murat C."/>
            <person name="Riley R."/>
            <person name="Ohm R."/>
            <person name="Sun H."/>
            <person name="Tunlid A."/>
            <person name="Henrissat B."/>
            <person name="Grigoriev I.V."/>
            <person name="Hibbett D.S."/>
            <person name="Martin F."/>
        </authorList>
    </citation>
    <scope>NUCLEOTIDE SEQUENCE [LARGE SCALE GENOMIC DNA]</scope>
    <source>
        <strain evidence="20">FD-334 SS-4</strain>
    </source>
</reference>
<evidence type="ECO:0000256" key="15">
    <source>
        <dbReference type="ARBA" id="ARBA00023306"/>
    </source>
</evidence>
<dbReference type="GO" id="GO:0051301">
    <property type="term" value="P:cell division"/>
    <property type="evidence" value="ECO:0007669"/>
    <property type="project" value="UniProtKB-KW"/>
</dbReference>
<organism evidence="19 20">
    <name type="scientific">Hypholoma sublateritium (strain FD-334 SS-4)</name>
    <dbReference type="NCBI Taxonomy" id="945553"/>
    <lineage>
        <taxon>Eukaryota</taxon>
        <taxon>Fungi</taxon>
        <taxon>Dikarya</taxon>
        <taxon>Basidiomycota</taxon>
        <taxon>Agaricomycotina</taxon>
        <taxon>Agaricomycetes</taxon>
        <taxon>Agaricomycetidae</taxon>
        <taxon>Agaricales</taxon>
        <taxon>Agaricineae</taxon>
        <taxon>Strophariaceae</taxon>
        <taxon>Hypholoma</taxon>
    </lineage>
</organism>
<evidence type="ECO:0000256" key="4">
    <source>
        <dbReference type="ARBA" id="ARBA00005501"/>
    </source>
</evidence>
<dbReference type="Proteomes" id="UP000054270">
    <property type="component" value="Unassembled WGS sequence"/>
</dbReference>
<accession>A0A0D2LJB5</accession>
<evidence type="ECO:0000256" key="17">
    <source>
        <dbReference type="ARBA" id="ARBA00030568"/>
    </source>
</evidence>
<evidence type="ECO:0000256" key="5">
    <source>
        <dbReference type="ARBA" id="ARBA00020260"/>
    </source>
</evidence>
<keyword evidence="13" id="KW-0206">Cytoskeleton</keyword>